<evidence type="ECO:0000259" key="8">
    <source>
        <dbReference type="PROSITE" id="PS50850"/>
    </source>
</evidence>
<feature type="transmembrane region" description="Helical" evidence="7">
    <location>
        <begin position="255"/>
        <end position="274"/>
    </location>
</feature>
<feature type="region of interest" description="Disordered" evidence="6">
    <location>
        <begin position="55"/>
        <end position="75"/>
    </location>
</feature>
<evidence type="ECO:0000256" key="7">
    <source>
        <dbReference type="SAM" id="Phobius"/>
    </source>
</evidence>
<gene>
    <name evidence="10" type="ORF">D6D15_03088</name>
    <name evidence="9" type="ORF">D6D21_07524</name>
</gene>
<dbReference type="FunFam" id="1.20.1720.10:FF:000009">
    <property type="entry name" value="MFS multidrug transporter"/>
    <property type="match status" value="1"/>
</dbReference>
<evidence type="ECO:0000256" key="5">
    <source>
        <dbReference type="ARBA" id="ARBA00023136"/>
    </source>
</evidence>
<dbReference type="InterPro" id="IPR011701">
    <property type="entry name" value="MFS"/>
</dbReference>
<feature type="compositionally biased region" description="Polar residues" evidence="6">
    <location>
        <begin position="1"/>
        <end position="14"/>
    </location>
</feature>
<dbReference type="EMBL" id="QZAR01000035">
    <property type="protein sequence ID" value="THW92544.1"/>
    <property type="molecule type" value="Genomic_DNA"/>
</dbReference>
<dbReference type="PANTHER" id="PTHR23502:SF51">
    <property type="entry name" value="QUINIDINE RESISTANCE PROTEIN 1-RELATED"/>
    <property type="match status" value="1"/>
</dbReference>
<dbReference type="PROSITE" id="PS50850">
    <property type="entry name" value="MFS"/>
    <property type="match status" value="1"/>
</dbReference>
<comment type="subcellular location">
    <subcellularLocation>
        <location evidence="1">Membrane</location>
        <topology evidence="1">Multi-pass membrane protein</topology>
    </subcellularLocation>
</comment>
<name>A0A4S9BHH1_AURPU</name>
<feature type="region of interest" description="Disordered" evidence="6">
    <location>
        <begin position="568"/>
        <end position="600"/>
    </location>
</feature>
<reference evidence="11 12" key="1">
    <citation type="submission" date="2018-10" db="EMBL/GenBank/DDBJ databases">
        <title>Fifty Aureobasidium pullulans genomes reveal a recombining polyextremotolerant generalist.</title>
        <authorList>
            <person name="Gostincar C."/>
            <person name="Turk M."/>
            <person name="Zajc J."/>
            <person name="Gunde-Cimerman N."/>
        </authorList>
    </citation>
    <scope>NUCLEOTIDE SEQUENCE [LARGE SCALE GENOMIC DNA]</scope>
    <source>
        <strain evidence="10 11">EXF-10507</strain>
        <strain evidence="9 12">EXF-10796</strain>
    </source>
</reference>
<feature type="compositionally biased region" description="Basic and acidic residues" evidence="6">
    <location>
        <begin position="55"/>
        <end position="64"/>
    </location>
</feature>
<dbReference type="GO" id="GO:0022857">
    <property type="term" value="F:transmembrane transporter activity"/>
    <property type="evidence" value="ECO:0007669"/>
    <property type="project" value="InterPro"/>
</dbReference>
<feature type="transmembrane region" description="Helical" evidence="7">
    <location>
        <begin position="189"/>
        <end position="212"/>
    </location>
</feature>
<keyword evidence="3 7" id="KW-0812">Transmembrane</keyword>
<feature type="transmembrane region" description="Helical" evidence="7">
    <location>
        <begin position="165"/>
        <end position="183"/>
    </location>
</feature>
<feature type="compositionally biased region" description="Polar residues" evidence="6">
    <location>
        <begin position="21"/>
        <end position="34"/>
    </location>
</feature>
<evidence type="ECO:0000256" key="1">
    <source>
        <dbReference type="ARBA" id="ARBA00004141"/>
    </source>
</evidence>
<sequence>MTNLYMSSPLQTHQSLRHEQTQGGESTSPVSAEANHNTALERNDKQHYIGEATESVHDVSRSTSHDQVASSIGEDDTRDLEASIAEPPYTVFTSSQKRFIVLLTACAGFFSAVSANIYFPALNSLTKDFNVSSTQINLTLTTYMIFQGIAPTIMGDLADMAGRRPAYFVCFVIYIGACIGIALCQDYASLLILRCLQATGCAATIALGSGVVADIATSAERGTFMGYVTSGPMVAPALGPVLGGILAQFLGWRSIFWFLVILSACYLVPFLIAFPETGRNVVGNGSIKPQSWNRSLINYLHERKVAKAPALTRTVTRESIRLEEARLAKARKLRIPNPLKTLKIVFEKDTGLLLLYNSLVYTAFYDVTASMPYLFGMIYNYNDLQIGLCFIPFGIGCLIAPILGGRALDWNFRRLALKHGFPVDKKRATDLKDFPLEKARIQVTWPLVVVGDAALLCYGWVMHVETNLAAPLVLLFFIGLCLTGAFNCNSVMLIDLYPLSPSTATAANNLVRCFMGAGGTAIIIIMIESMGRGWCFTFIAAVVMLFSPILWVLEKYGQGWRNARTQRLEEEQAKKQKAEQEEKAEELHAYESHAEGRDKV</sequence>
<dbReference type="Gene3D" id="1.20.1250.20">
    <property type="entry name" value="MFS general substrate transporter like domains"/>
    <property type="match status" value="1"/>
</dbReference>
<feature type="transmembrane region" description="Helical" evidence="7">
    <location>
        <begin position="139"/>
        <end position="158"/>
    </location>
</feature>
<protein>
    <submittedName>
        <fullName evidence="10">MFS general substrate transporter</fullName>
    </submittedName>
</protein>
<evidence type="ECO:0000313" key="12">
    <source>
        <dbReference type="Proteomes" id="UP000309076"/>
    </source>
</evidence>
<feature type="transmembrane region" description="Helical" evidence="7">
    <location>
        <begin position="509"/>
        <end position="527"/>
    </location>
</feature>
<keyword evidence="2" id="KW-0813">Transport</keyword>
<evidence type="ECO:0000313" key="11">
    <source>
        <dbReference type="Proteomes" id="UP000304928"/>
    </source>
</evidence>
<evidence type="ECO:0000256" key="4">
    <source>
        <dbReference type="ARBA" id="ARBA00022989"/>
    </source>
</evidence>
<dbReference type="GO" id="GO:0005886">
    <property type="term" value="C:plasma membrane"/>
    <property type="evidence" value="ECO:0007669"/>
    <property type="project" value="TreeGrafter"/>
</dbReference>
<dbReference type="AlphaFoldDB" id="A0A4S9BHH1"/>
<dbReference type="InterPro" id="IPR020846">
    <property type="entry name" value="MFS_dom"/>
</dbReference>
<feature type="domain" description="Major facilitator superfamily (MFS) profile" evidence="8">
    <location>
        <begin position="100"/>
        <end position="558"/>
    </location>
</feature>
<organism evidence="10 11">
    <name type="scientific">Aureobasidium pullulans</name>
    <name type="common">Black yeast</name>
    <name type="synonym">Pullularia pullulans</name>
    <dbReference type="NCBI Taxonomy" id="5580"/>
    <lineage>
        <taxon>Eukaryota</taxon>
        <taxon>Fungi</taxon>
        <taxon>Dikarya</taxon>
        <taxon>Ascomycota</taxon>
        <taxon>Pezizomycotina</taxon>
        <taxon>Dothideomycetes</taxon>
        <taxon>Dothideomycetidae</taxon>
        <taxon>Dothideales</taxon>
        <taxon>Saccotheciaceae</taxon>
        <taxon>Aureobasidium</taxon>
    </lineage>
</organism>
<comment type="caution">
    <text evidence="10">The sequence shown here is derived from an EMBL/GenBank/DDBJ whole genome shotgun (WGS) entry which is preliminary data.</text>
</comment>
<dbReference type="Proteomes" id="UP000309076">
    <property type="component" value="Unassembled WGS sequence"/>
</dbReference>
<feature type="transmembrane region" description="Helical" evidence="7">
    <location>
        <begin position="443"/>
        <end position="461"/>
    </location>
</feature>
<evidence type="ECO:0000256" key="6">
    <source>
        <dbReference type="SAM" id="MobiDB-lite"/>
    </source>
</evidence>
<proteinExistence type="predicted"/>
<dbReference type="SUPFAM" id="SSF103473">
    <property type="entry name" value="MFS general substrate transporter"/>
    <property type="match status" value="1"/>
</dbReference>
<dbReference type="Pfam" id="PF07690">
    <property type="entry name" value="MFS_1"/>
    <property type="match status" value="1"/>
</dbReference>
<evidence type="ECO:0000313" key="9">
    <source>
        <dbReference type="EMBL" id="THW38971.1"/>
    </source>
</evidence>
<evidence type="ECO:0000313" key="10">
    <source>
        <dbReference type="EMBL" id="THW92544.1"/>
    </source>
</evidence>
<dbReference type="EMBL" id="QZAM01000175">
    <property type="protein sequence ID" value="THW38971.1"/>
    <property type="molecule type" value="Genomic_DNA"/>
</dbReference>
<evidence type="ECO:0000256" key="3">
    <source>
        <dbReference type="ARBA" id="ARBA00022692"/>
    </source>
</evidence>
<feature type="transmembrane region" description="Helical" evidence="7">
    <location>
        <begin position="353"/>
        <end position="378"/>
    </location>
</feature>
<keyword evidence="5 7" id="KW-0472">Membrane</keyword>
<accession>A0A4S9BHH1</accession>
<dbReference type="InterPro" id="IPR036259">
    <property type="entry name" value="MFS_trans_sf"/>
</dbReference>
<dbReference type="CDD" id="cd17323">
    <property type="entry name" value="MFS_Tpo1_MDR_like"/>
    <property type="match status" value="1"/>
</dbReference>
<dbReference type="PANTHER" id="PTHR23502">
    <property type="entry name" value="MAJOR FACILITATOR SUPERFAMILY"/>
    <property type="match status" value="1"/>
</dbReference>
<feature type="transmembrane region" description="Helical" evidence="7">
    <location>
        <begin position="224"/>
        <end position="249"/>
    </location>
</feature>
<evidence type="ECO:0000256" key="2">
    <source>
        <dbReference type="ARBA" id="ARBA00022448"/>
    </source>
</evidence>
<dbReference type="Gene3D" id="1.20.1720.10">
    <property type="entry name" value="Multidrug resistance protein D"/>
    <property type="match status" value="1"/>
</dbReference>
<keyword evidence="4 7" id="KW-1133">Transmembrane helix</keyword>
<feature type="transmembrane region" description="Helical" evidence="7">
    <location>
        <begin position="473"/>
        <end position="497"/>
    </location>
</feature>
<feature type="transmembrane region" description="Helical" evidence="7">
    <location>
        <begin position="99"/>
        <end position="119"/>
    </location>
</feature>
<dbReference type="Proteomes" id="UP000304928">
    <property type="component" value="Unassembled WGS sequence"/>
</dbReference>
<feature type="transmembrane region" description="Helical" evidence="7">
    <location>
        <begin position="384"/>
        <end position="404"/>
    </location>
</feature>
<feature type="region of interest" description="Disordered" evidence="6">
    <location>
        <begin position="1"/>
        <end position="34"/>
    </location>
</feature>
<feature type="transmembrane region" description="Helical" evidence="7">
    <location>
        <begin position="533"/>
        <end position="553"/>
    </location>
</feature>